<dbReference type="Gene3D" id="3.90.550.10">
    <property type="entry name" value="Spore Coat Polysaccharide Biosynthesis Protein SpsA, Chain A"/>
    <property type="match status" value="1"/>
</dbReference>
<protein>
    <recommendedName>
        <fullName evidence="9">4,4'-diaponeurosporenoate glycosyltransferase</fullName>
    </recommendedName>
</protein>
<dbReference type="Pfam" id="PF00535">
    <property type="entry name" value="Glycos_transf_2"/>
    <property type="match status" value="1"/>
</dbReference>
<comment type="function">
    <text evidence="6">Catalyzes the glycosylation of 4,4'-diaponeurosporenoate, i.e. the esterification of glucose at the C1'' position with the carboxyl group of 4,4'-diaponeurosporenic acid, to form glycosyl-4,4'-diaponeurosporenoate. This is a step in the biosynthesis of staphyloxanthin, an orange pigment present in most staphylococci strains.</text>
</comment>
<dbReference type="SUPFAM" id="SSF53448">
    <property type="entry name" value="Nucleotide-diphospho-sugar transferases"/>
    <property type="match status" value="1"/>
</dbReference>
<evidence type="ECO:0000256" key="7">
    <source>
        <dbReference type="ARBA" id="ARBA00037904"/>
    </source>
</evidence>
<evidence type="ECO:0000256" key="2">
    <source>
        <dbReference type="ARBA" id="ARBA00022475"/>
    </source>
</evidence>
<evidence type="ECO:0000256" key="1">
    <source>
        <dbReference type="ARBA" id="ARBA00004236"/>
    </source>
</evidence>
<dbReference type="InterPro" id="IPR029044">
    <property type="entry name" value="Nucleotide-diphossugar_trans"/>
</dbReference>
<sequence length="267" mass="29955">MPRTSPHRTLGVVIPCLNDAELLTRCLRALHRQTVPATEILVVDNGNTDDSAAVARDHGARVIEEPRRGITWATRTGFDAAVSDVMLRTDADVEPGPDFLERLHRAWDLAEDQTRSGASRRRVIGVTGSGRFELPGRWGPLASAVYLGAYRASVGSTLGHQPFFGTNYCIRRDWWLEVRDSVDMSDTEVHEDMHLSFAVRPEETVWLQSDLTLTMDGRAVEPGSQMLRRFRRGFHTIAVNWRSEKPWQRLDSRGLLPAPLPRKGPPA</sequence>
<evidence type="ECO:0000256" key="9">
    <source>
        <dbReference type="ARBA" id="ARBA00040345"/>
    </source>
</evidence>
<proteinExistence type="inferred from homology"/>
<evidence type="ECO:0000256" key="4">
    <source>
        <dbReference type="ARBA" id="ARBA00022679"/>
    </source>
</evidence>
<evidence type="ECO:0000256" key="3">
    <source>
        <dbReference type="ARBA" id="ARBA00022676"/>
    </source>
</evidence>
<evidence type="ECO:0000259" key="10">
    <source>
        <dbReference type="Pfam" id="PF00535"/>
    </source>
</evidence>
<keyword evidence="5" id="KW-0472">Membrane</keyword>
<organism evidence="11 12">
    <name type="scientific">Corynebacterium meridianum</name>
    <dbReference type="NCBI Taxonomy" id="2765363"/>
    <lineage>
        <taxon>Bacteria</taxon>
        <taxon>Bacillati</taxon>
        <taxon>Actinomycetota</taxon>
        <taxon>Actinomycetes</taxon>
        <taxon>Mycobacteriales</taxon>
        <taxon>Corynebacteriaceae</taxon>
        <taxon>Corynebacterium</taxon>
    </lineage>
</organism>
<gene>
    <name evidence="11" type="ORF">JDV75_05145</name>
</gene>
<dbReference type="Proteomes" id="UP000645966">
    <property type="component" value="Unassembled WGS sequence"/>
</dbReference>
<dbReference type="GO" id="GO:0016757">
    <property type="term" value="F:glycosyltransferase activity"/>
    <property type="evidence" value="ECO:0007669"/>
    <property type="project" value="UniProtKB-KW"/>
</dbReference>
<keyword evidence="12" id="KW-1185">Reference proteome</keyword>
<dbReference type="InterPro" id="IPR001173">
    <property type="entry name" value="Glyco_trans_2-like"/>
</dbReference>
<comment type="pathway">
    <text evidence="7">Carotenoid biosynthesis; staphyloxanthin biosynthesis; staphyloxanthin from farnesyl diphosphate: step 4/5.</text>
</comment>
<dbReference type="EMBL" id="JAEIOS010000011">
    <property type="protein sequence ID" value="MBI8989145.1"/>
    <property type="molecule type" value="Genomic_DNA"/>
</dbReference>
<evidence type="ECO:0000256" key="6">
    <source>
        <dbReference type="ARBA" id="ARBA00037281"/>
    </source>
</evidence>
<accession>A0A934I615</accession>
<keyword evidence="2" id="KW-1003">Cell membrane</keyword>
<reference evidence="11" key="1">
    <citation type="submission" date="2020-12" db="EMBL/GenBank/DDBJ databases">
        <title>Genome public.</title>
        <authorList>
            <person name="Sun Q."/>
        </authorList>
    </citation>
    <scope>NUCLEOTIDE SEQUENCE</scope>
    <source>
        <strain evidence="11">CCM 8863</strain>
    </source>
</reference>
<comment type="similarity">
    <text evidence="8">Belongs to the glycosyltransferase 2 family. CrtQ subfamily.</text>
</comment>
<dbReference type="PANTHER" id="PTHR43646">
    <property type="entry name" value="GLYCOSYLTRANSFERASE"/>
    <property type="match status" value="1"/>
</dbReference>
<dbReference type="CDD" id="cd00761">
    <property type="entry name" value="Glyco_tranf_GTA_type"/>
    <property type="match status" value="1"/>
</dbReference>
<evidence type="ECO:0000313" key="11">
    <source>
        <dbReference type="EMBL" id="MBI8989145.1"/>
    </source>
</evidence>
<name>A0A934I615_9CORY</name>
<keyword evidence="4" id="KW-0808">Transferase</keyword>
<comment type="subcellular location">
    <subcellularLocation>
        <location evidence="1">Cell membrane</location>
    </subcellularLocation>
</comment>
<feature type="domain" description="Glycosyltransferase 2-like" evidence="10">
    <location>
        <begin position="12"/>
        <end position="108"/>
    </location>
</feature>
<dbReference type="PANTHER" id="PTHR43646:SF2">
    <property type="entry name" value="GLYCOSYLTRANSFERASE 2-LIKE DOMAIN-CONTAINING PROTEIN"/>
    <property type="match status" value="1"/>
</dbReference>
<evidence type="ECO:0000256" key="5">
    <source>
        <dbReference type="ARBA" id="ARBA00023136"/>
    </source>
</evidence>
<comment type="caution">
    <text evidence="11">The sequence shown here is derived from an EMBL/GenBank/DDBJ whole genome shotgun (WGS) entry which is preliminary data.</text>
</comment>
<evidence type="ECO:0000313" key="12">
    <source>
        <dbReference type="Proteomes" id="UP000645966"/>
    </source>
</evidence>
<dbReference type="AlphaFoldDB" id="A0A934I615"/>
<evidence type="ECO:0000256" key="8">
    <source>
        <dbReference type="ARBA" id="ARBA00038120"/>
    </source>
</evidence>
<keyword evidence="3" id="KW-0328">Glycosyltransferase</keyword>
<dbReference type="GO" id="GO:0005886">
    <property type="term" value="C:plasma membrane"/>
    <property type="evidence" value="ECO:0007669"/>
    <property type="project" value="UniProtKB-SubCell"/>
</dbReference>